<evidence type="ECO:0000313" key="1">
    <source>
        <dbReference type="EMBL" id="MDR6753123.1"/>
    </source>
</evidence>
<name>A0ACC6KKL0_9DEIO</name>
<accession>A0ACC6KKL0</accession>
<sequence>MGSPRLRAPRRVACTVFALAVQSASAQLNLEPTLPLLPGLSAPGGAAPTVTVPATDPSEDHTDGPAAPPPKPPGNVKGLSLSGRVDGGVPRAAPLGIPRVGKQNGYTRVVLTLPAGATYRVTPDGRDLHVDLTGVTADTLSGATNTDELRAWRLTPTPGGARLTLTTPGVTTRSGWHNLLLPEDGGQSARLVTDVSPAFFDTRPLTAAERTITPLPAPAPGDNPADRTVVLDPGHGGKYPGAIGAVTEKAVTLDIALRVRALLRAAGVTVLMTRETDTHLFTSLNADLNARPALATNQARLFVSIHANAMPAASVNKGFGVETWWNPNHTGSPALAQALQANIIRMTGTFSRGLKNTQSLAVLRGAQVPAALIEVGFVSHPVDGDNLKDDLYLDRLAIGIAQGIRDTLAAP</sequence>
<keyword evidence="1" id="KW-0378">Hydrolase</keyword>
<organism evidence="1 2">
    <name type="scientific">Deinococcus soli</name>
    <name type="common">ex Cha et al. 2016</name>
    <dbReference type="NCBI Taxonomy" id="1309411"/>
    <lineage>
        <taxon>Bacteria</taxon>
        <taxon>Thermotogati</taxon>
        <taxon>Deinococcota</taxon>
        <taxon>Deinococci</taxon>
        <taxon>Deinococcales</taxon>
        <taxon>Deinococcaceae</taxon>
        <taxon>Deinococcus</taxon>
    </lineage>
</organism>
<dbReference type="Proteomes" id="UP001252370">
    <property type="component" value="Unassembled WGS sequence"/>
</dbReference>
<evidence type="ECO:0000313" key="2">
    <source>
        <dbReference type="Proteomes" id="UP001252370"/>
    </source>
</evidence>
<protein>
    <submittedName>
        <fullName evidence="1">N-acetylmuramoyl-L-alanine amidase</fullName>
        <ecNumber evidence="1">3.5.1.28</ecNumber>
    </submittedName>
</protein>
<dbReference type="EC" id="3.5.1.28" evidence="1"/>
<dbReference type="EMBL" id="JAVDTP010000011">
    <property type="protein sequence ID" value="MDR6753123.1"/>
    <property type="molecule type" value="Genomic_DNA"/>
</dbReference>
<reference evidence="1" key="1">
    <citation type="submission" date="2023-07" db="EMBL/GenBank/DDBJ databases">
        <title>Sorghum-associated microbial communities from plants grown in Nebraska, USA.</title>
        <authorList>
            <person name="Schachtman D."/>
        </authorList>
    </citation>
    <scope>NUCLEOTIDE SEQUENCE</scope>
    <source>
        <strain evidence="1">BE73</strain>
    </source>
</reference>
<gene>
    <name evidence="1" type="ORF">J2Y01_003639</name>
</gene>
<comment type="caution">
    <text evidence="1">The sequence shown here is derived from an EMBL/GenBank/DDBJ whole genome shotgun (WGS) entry which is preliminary data.</text>
</comment>
<proteinExistence type="predicted"/>
<keyword evidence="2" id="KW-1185">Reference proteome</keyword>